<evidence type="ECO:0000313" key="2">
    <source>
        <dbReference type="EMBL" id="KAA6126819.1"/>
    </source>
</evidence>
<gene>
    <name evidence="2" type="ORF">F3I20_07090</name>
</gene>
<name>A0AB34CMY1_9GAMM</name>
<feature type="region of interest" description="Disordered" evidence="1">
    <location>
        <begin position="108"/>
        <end position="130"/>
    </location>
</feature>
<dbReference type="Proteomes" id="UP000324255">
    <property type="component" value="Unassembled WGS sequence"/>
</dbReference>
<evidence type="ECO:0000256" key="1">
    <source>
        <dbReference type="SAM" id="MobiDB-lite"/>
    </source>
</evidence>
<dbReference type="RefSeq" id="WP_150037381.1">
    <property type="nucleotide sequence ID" value="NZ_VWVM01000004.1"/>
</dbReference>
<comment type="caution">
    <text evidence="2">The sequence shown here is derived from an EMBL/GenBank/DDBJ whole genome shotgun (WGS) entry which is preliminary data.</text>
</comment>
<dbReference type="EMBL" id="VWVM01000004">
    <property type="protein sequence ID" value="KAA6126819.1"/>
    <property type="molecule type" value="Genomic_DNA"/>
</dbReference>
<proteinExistence type="predicted"/>
<sequence>MMNGNKTISGTLDIGIEFSGQLHRDFTLRLPTVGDEIDVSEDDSIPDSGFRVAVIARSLTALGTLPAEQITYKLLHDELSSSDFAILVKAADDLKKKRKEMSASVITSAVSVSGSDSTAGPKASSARLTL</sequence>
<accession>A0AB34CMY1</accession>
<reference evidence="2 3" key="1">
    <citation type="submission" date="2019-09" db="EMBL/GenBank/DDBJ databases">
        <title>Genomic diversity of phyloplane-associated Pantoea species in Pakistan cotton crop.</title>
        <authorList>
            <person name="Tufail M.R."/>
            <person name="Cook D.R."/>
        </authorList>
    </citation>
    <scope>NUCLEOTIDE SEQUENCE [LARGE SCALE GENOMIC DNA]</scope>
    <source>
        <strain evidence="2 3">B_8</strain>
    </source>
</reference>
<dbReference type="AlphaFoldDB" id="A0AB34CMY1"/>
<protein>
    <submittedName>
        <fullName evidence="2">Phage tail assembly protein</fullName>
    </submittedName>
</protein>
<keyword evidence="3" id="KW-1185">Reference proteome</keyword>
<organism evidence="2 3">
    <name type="scientific">Candidatus Pantoea gossypiicola</name>
    <dbReference type="NCBI Taxonomy" id="2608008"/>
    <lineage>
        <taxon>Bacteria</taxon>
        <taxon>Pseudomonadati</taxon>
        <taxon>Pseudomonadota</taxon>
        <taxon>Gammaproteobacteria</taxon>
        <taxon>Enterobacterales</taxon>
        <taxon>Erwiniaceae</taxon>
        <taxon>Pantoea</taxon>
    </lineage>
</organism>
<evidence type="ECO:0000313" key="3">
    <source>
        <dbReference type="Proteomes" id="UP000324255"/>
    </source>
</evidence>